<evidence type="ECO:0000313" key="5">
    <source>
        <dbReference type="EMBL" id="RKE57121.1"/>
    </source>
</evidence>
<dbReference type="Gene3D" id="1.10.260.40">
    <property type="entry name" value="lambda repressor-like DNA-binding domains"/>
    <property type="match status" value="1"/>
</dbReference>
<keyword evidence="6" id="KW-1185">Reference proteome</keyword>
<keyword evidence="1" id="KW-0805">Transcription regulation</keyword>
<dbReference type="InterPro" id="IPR000843">
    <property type="entry name" value="HTH_LacI"/>
</dbReference>
<proteinExistence type="predicted"/>
<dbReference type="OrthoDB" id="9803256at2"/>
<dbReference type="PANTHER" id="PTHR30146">
    <property type="entry name" value="LACI-RELATED TRANSCRIPTIONAL REPRESSOR"/>
    <property type="match status" value="1"/>
</dbReference>
<dbReference type="InterPro" id="IPR010982">
    <property type="entry name" value="Lambda_DNA-bd_dom_sf"/>
</dbReference>
<dbReference type="Pfam" id="PF00356">
    <property type="entry name" value="LacI"/>
    <property type="match status" value="1"/>
</dbReference>
<dbReference type="GO" id="GO:0000976">
    <property type="term" value="F:transcription cis-regulatory region binding"/>
    <property type="evidence" value="ECO:0007669"/>
    <property type="project" value="TreeGrafter"/>
</dbReference>
<dbReference type="SUPFAM" id="SSF53822">
    <property type="entry name" value="Periplasmic binding protein-like I"/>
    <property type="match status" value="1"/>
</dbReference>
<reference evidence="5 6" key="1">
    <citation type="submission" date="2018-09" db="EMBL/GenBank/DDBJ databases">
        <title>Genomic Encyclopedia of Type Strains, Phase III (KMG-III): the genomes of soil and plant-associated and newly described type strains.</title>
        <authorList>
            <person name="Whitman W."/>
        </authorList>
    </citation>
    <scope>NUCLEOTIDE SEQUENCE [LARGE SCALE GENOMIC DNA]</scope>
    <source>
        <strain evidence="5 6">CECT 7938</strain>
    </source>
</reference>
<dbReference type="CDD" id="cd01392">
    <property type="entry name" value="HTH_LacI"/>
    <property type="match status" value="1"/>
</dbReference>
<dbReference type="InterPro" id="IPR028082">
    <property type="entry name" value="Peripla_BP_I"/>
</dbReference>
<evidence type="ECO:0000313" key="6">
    <source>
        <dbReference type="Proteomes" id="UP000286246"/>
    </source>
</evidence>
<dbReference type="PANTHER" id="PTHR30146:SF154">
    <property type="entry name" value="TRANSCRIPTION REGULATOR, MEMBER OF GALR FAMILY"/>
    <property type="match status" value="1"/>
</dbReference>
<dbReference type="SUPFAM" id="SSF47413">
    <property type="entry name" value="lambda repressor-like DNA-binding domains"/>
    <property type="match status" value="1"/>
</dbReference>
<dbReference type="InterPro" id="IPR025997">
    <property type="entry name" value="SBP_2_dom"/>
</dbReference>
<accession>A0A420BK23</accession>
<dbReference type="AlphaFoldDB" id="A0A420BK23"/>
<organism evidence="5 6">
    <name type="scientific">Sphingobacterium detergens</name>
    <dbReference type="NCBI Taxonomy" id="1145106"/>
    <lineage>
        <taxon>Bacteria</taxon>
        <taxon>Pseudomonadati</taxon>
        <taxon>Bacteroidota</taxon>
        <taxon>Sphingobacteriia</taxon>
        <taxon>Sphingobacteriales</taxon>
        <taxon>Sphingobacteriaceae</taxon>
        <taxon>Sphingobacterium</taxon>
    </lineage>
</organism>
<feature type="domain" description="HTH lacI-type" evidence="4">
    <location>
        <begin position="4"/>
        <end position="58"/>
    </location>
</feature>
<dbReference type="RefSeq" id="WP_120258708.1">
    <property type="nucleotide sequence ID" value="NZ_RAPY01000001.1"/>
</dbReference>
<evidence type="ECO:0000256" key="2">
    <source>
        <dbReference type="ARBA" id="ARBA00023125"/>
    </source>
</evidence>
<evidence type="ECO:0000256" key="3">
    <source>
        <dbReference type="ARBA" id="ARBA00023163"/>
    </source>
</evidence>
<keyword evidence="3" id="KW-0804">Transcription</keyword>
<dbReference type="Pfam" id="PF13407">
    <property type="entry name" value="Peripla_BP_4"/>
    <property type="match status" value="1"/>
</dbReference>
<dbReference type="Proteomes" id="UP000286246">
    <property type="component" value="Unassembled WGS sequence"/>
</dbReference>
<dbReference type="EMBL" id="RAPY01000001">
    <property type="protein sequence ID" value="RKE57121.1"/>
    <property type="molecule type" value="Genomic_DNA"/>
</dbReference>
<dbReference type="SMART" id="SM00354">
    <property type="entry name" value="HTH_LACI"/>
    <property type="match status" value="1"/>
</dbReference>
<sequence length="338" mass="38211">MQHVTIKEIARALNLSFSTVSRSLNDNYQISAKTKTLVKDYAASVNYIPNLAAKALKSGVSNSIAVVVPFLSSPFFIDFFEEITMLFSETNYNVILFQTFNSPSKESEALDIAIQNRVAAIVISPVHDNSNCSKLGYIQKQICPVVIFDRTNHQLEASKIGVQHKREIFIAADKLLKQGCRNILLVCCKGIGDNDARILGIKKAFFCKEKLVYNWSVLEIEYSHPNEDLKKQLGRLLEEQEGGRQYDGIIATTDTLTTKVLPLLLTYEGIIAEGVQVIGFSNTVYVRILNPTWTIFTQPSRQMAIRCYETILELIRCKKLHINPEYNTDFLDIIPYSR</sequence>
<protein>
    <submittedName>
        <fullName evidence="5">LacI family transcriptional regulator</fullName>
    </submittedName>
</protein>
<dbReference type="GO" id="GO:0003700">
    <property type="term" value="F:DNA-binding transcription factor activity"/>
    <property type="evidence" value="ECO:0007669"/>
    <property type="project" value="TreeGrafter"/>
</dbReference>
<keyword evidence="2" id="KW-0238">DNA-binding</keyword>
<gene>
    <name evidence="5" type="ORF">DFQ12_1997</name>
</gene>
<evidence type="ECO:0000259" key="4">
    <source>
        <dbReference type="PROSITE" id="PS50932"/>
    </source>
</evidence>
<name>A0A420BK23_SPHD1</name>
<comment type="caution">
    <text evidence="5">The sequence shown here is derived from an EMBL/GenBank/DDBJ whole genome shotgun (WGS) entry which is preliminary data.</text>
</comment>
<dbReference type="Gene3D" id="3.40.50.2300">
    <property type="match status" value="2"/>
</dbReference>
<evidence type="ECO:0000256" key="1">
    <source>
        <dbReference type="ARBA" id="ARBA00023015"/>
    </source>
</evidence>
<dbReference type="PROSITE" id="PS50932">
    <property type="entry name" value="HTH_LACI_2"/>
    <property type="match status" value="1"/>
</dbReference>